<accession>A0A150P6P2</accession>
<dbReference type="Pfam" id="PF13561">
    <property type="entry name" value="adh_short_C2"/>
    <property type="match status" value="1"/>
</dbReference>
<dbReference type="CDD" id="cd05233">
    <property type="entry name" value="SDR_c"/>
    <property type="match status" value="1"/>
</dbReference>
<dbReference type="PRINTS" id="PR00081">
    <property type="entry name" value="GDHRDH"/>
</dbReference>
<evidence type="ECO:0000313" key="3">
    <source>
        <dbReference type="EMBL" id="KYF51374.1"/>
    </source>
</evidence>
<dbReference type="GO" id="GO:0016491">
    <property type="term" value="F:oxidoreductase activity"/>
    <property type="evidence" value="ECO:0007669"/>
    <property type="project" value="UniProtKB-KW"/>
</dbReference>
<dbReference type="EMBL" id="JELX01003762">
    <property type="protein sequence ID" value="KYF51374.1"/>
    <property type="molecule type" value="Genomic_DNA"/>
</dbReference>
<dbReference type="Proteomes" id="UP000075604">
    <property type="component" value="Unassembled WGS sequence"/>
</dbReference>
<proteinExistence type="inferred from homology"/>
<evidence type="ECO:0000313" key="4">
    <source>
        <dbReference type="Proteomes" id="UP000075604"/>
    </source>
</evidence>
<dbReference type="InterPro" id="IPR020904">
    <property type="entry name" value="Sc_DH/Rdtase_CS"/>
</dbReference>
<organism evidence="3 4">
    <name type="scientific">Sorangium cellulosum</name>
    <name type="common">Polyangium cellulosum</name>
    <dbReference type="NCBI Taxonomy" id="56"/>
    <lineage>
        <taxon>Bacteria</taxon>
        <taxon>Pseudomonadati</taxon>
        <taxon>Myxococcota</taxon>
        <taxon>Polyangia</taxon>
        <taxon>Polyangiales</taxon>
        <taxon>Polyangiaceae</taxon>
        <taxon>Sorangium</taxon>
    </lineage>
</organism>
<comment type="similarity">
    <text evidence="1">Belongs to the short-chain dehydrogenases/reductases (SDR) family.</text>
</comment>
<name>A0A150P6P2_SORCE</name>
<evidence type="ECO:0000256" key="2">
    <source>
        <dbReference type="ARBA" id="ARBA00023002"/>
    </source>
</evidence>
<protein>
    <submittedName>
        <fullName evidence="3">Short-chain dehydrogenase</fullName>
    </submittedName>
</protein>
<dbReference type="FunFam" id="3.40.50.720:FF:000084">
    <property type="entry name" value="Short-chain dehydrogenase reductase"/>
    <property type="match status" value="1"/>
</dbReference>
<gene>
    <name evidence="3" type="ORF">BE04_31550</name>
</gene>
<dbReference type="PRINTS" id="PR00080">
    <property type="entry name" value="SDRFAMILY"/>
</dbReference>
<reference evidence="3 4" key="1">
    <citation type="submission" date="2014-02" db="EMBL/GenBank/DDBJ databases">
        <title>The small core and large imbalanced accessory genome model reveals a collaborative survival strategy of Sorangium cellulosum strains in nature.</title>
        <authorList>
            <person name="Han K."/>
            <person name="Peng R."/>
            <person name="Blom J."/>
            <person name="Li Y.-Z."/>
        </authorList>
    </citation>
    <scope>NUCLEOTIDE SEQUENCE [LARGE SCALE GENOMIC DNA]</scope>
    <source>
        <strain evidence="3 4">So0157-18</strain>
    </source>
</reference>
<evidence type="ECO:0000256" key="1">
    <source>
        <dbReference type="ARBA" id="ARBA00006484"/>
    </source>
</evidence>
<dbReference type="InterPro" id="IPR002347">
    <property type="entry name" value="SDR_fam"/>
</dbReference>
<sequence>MSKTEDLQRDLEGRVAIVTGAASGIGRATALLLKARGALVVAEDVNPAVHELPRGDGRVVPFVGDVAQEETAKRVVALAVERFGKVDILVNNAARIINKLVVDMSLDDWNSIMNVNVTGVFLHSREALRAMIPNRRGAIVNIGSYACFFGFPQIAAYAASKGALAQLTRVLALEAIDHGVRVNAVGSGDVVTNLLNDIRPDGREFLRDHGKGAPIRRAAAPEEIAEVVAFLASDKASFMVGSIVMADGGYSVAIQPGE</sequence>
<dbReference type="SUPFAM" id="SSF51735">
    <property type="entry name" value="NAD(P)-binding Rossmann-fold domains"/>
    <property type="match status" value="1"/>
</dbReference>
<dbReference type="Gene3D" id="3.40.50.720">
    <property type="entry name" value="NAD(P)-binding Rossmann-like Domain"/>
    <property type="match status" value="1"/>
</dbReference>
<keyword evidence="2" id="KW-0560">Oxidoreductase</keyword>
<dbReference type="PANTHER" id="PTHR24321:SF8">
    <property type="entry name" value="ESTRADIOL 17-BETA-DEHYDROGENASE 8-RELATED"/>
    <property type="match status" value="1"/>
</dbReference>
<dbReference type="InterPro" id="IPR036291">
    <property type="entry name" value="NAD(P)-bd_dom_sf"/>
</dbReference>
<dbReference type="AlphaFoldDB" id="A0A150P6P2"/>
<dbReference type="PROSITE" id="PS00061">
    <property type="entry name" value="ADH_SHORT"/>
    <property type="match status" value="1"/>
</dbReference>
<comment type="caution">
    <text evidence="3">The sequence shown here is derived from an EMBL/GenBank/DDBJ whole genome shotgun (WGS) entry which is preliminary data.</text>
</comment>
<dbReference type="PANTHER" id="PTHR24321">
    <property type="entry name" value="DEHYDROGENASES, SHORT CHAIN"/>
    <property type="match status" value="1"/>
</dbReference>